<keyword evidence="2" id="KW-1185">Reference proteome</keyword>
<dbReference type="Proteomes" id="UP000286678">
    <property type="component" value="Unassembled WGS sequence"/>
</dbReference>
<dbReference type="OrthoDB" id="6241216at2"/>
<dbReference type="EMBL" id="PIPT01000003">
    <property type="protein sequence ID" value="RUO48878.1"/>
    <property type="molecule type" value="Genomic_DNA"/>
</dbReference>
<evidence type="ECO:0000313" key="2">
    <source>
        <dbReference type="Proteomes" id="UP000286678"/>
    </source>
</evidence>
<evidence type="ECO:0008006" key="3">
    <source>
        <dbReference type="Google" id="ProtNLM"/>
    </source>
</evidence>
<organism evidence="1 2">
    <name type="scientific">Pseudidiomarina aquimaris</name>
    <dbReference type="NCBI Taxonomy" id="641841"/>
    <lineage>
        <taxon>Bacteria</taxon>
        <taxon>Pseudomonadati</taxon>
        <taxon>Pseudomonadota</taxon>
        <taxon>Gammaproteobacteria</taxon>
        <taxon>Alteromonadales</taxon>
        <taxon>Idiomarinaceae</taxon>
        <taxon>Pseudidiomarina</taxon>
    </lineage>
</organism>
<sequence length="140" mass="15610">MRKIIYTLCISAIISGCAEPEPSNTFNAIVTFPVNNQCHDYVTQLTVSSGSYNMSYKPFTVKLDAFPQISGFMELRSNNMLNVELQNEAIRVMDDCFARAKTTIEVATPEDWVNAGKAIQSNLFNGVPVDLSPEITPYFQ</sequence>
<dbReference type="PROSITE" id="PS51257">
    <property type="entry name" value="PROKAR_LIPOPROTEIN"/>
    <property type="match status" value="1"/>
</dbReference>
<name>A0A432XJI3_9GAMM</name>
<proteinExistence type="predicted"/>
<dbReference type="RefSeq" id="WP_126833508.1">
    <property type="nucleotide sequence ID" value="NZ_PIPT01000003.1"/>
</dbReference>
<reference evidence="2" key="1">
    <citation type="journal article" date="2018" name="Front. Microbiol.">
        <title>Genome-Based Analysis Reveals the Taxonomy and Diversity of the Family Idiomarinaceae.</title>
        <authorList>
            <person name="Liu Y."/>
            <person name="Lai Q."/>
            <person name="Shao Z."/>
        </authorList>
    </citation>
    <scope>NUCLEOTIDE SEQUENCE [LARGE SCALE GENOMIC DNA]</scope>
    <source>
        <strain evidence="2">SW15</strain>
    </source>
</reference>
<evidence type="ECO:0000313" key="1">
    <source>
        <dbReference type="EMBL" id="RUO48878.1"/>
    </source>
</evidence>
<gene>
    <name evidence="1" type="ORF">CWE21_05845</name>
</gene>
<dbReference type="AlphaFoldDB" id="A0A432XJI3"/>
<accession>A0A432XJI3</accession>
<protein>
    <recommendedName>
        <fullName evidence="3">Lipoprotein</fullName>
    </recommendedName>
</protein>
<comment type="caution">
    <text evidence="1">The sequence shown here is derived from an EMBL/GenBank/DDBJ whole genome shotgun (WGS) entry which is preliminary data.</text>
</comment>